<dbReference type="GO" id="GO:0016491">
    <property type="term" value="F:oxidoreductase activity"/>
    <property type="evidence" value="ECO:0007669"/>
    <property type="project" value="InterPro"/>
</dbReference>
<dbReference type="SUPFAM" id="SSF52833">
    <property type="entry name" value="Thioredoxin-like"/>
    <property type="match status" value="1"/>
</dbReference>
<evidence type="ECO:0000313" key="4">
    <source>
        <dbReference type="Proteomes" id="UP001164653"/>
    </source>
</evidence>
<protein>
    <submittedName>
        <fullName evidence="3">TlpA disulfide reductase family protein</fullName>
    </submittedName>
</protein>
<feature type="domain" description="Thioredoxin" evidence="2">
    <location>
        <begin position="254"/>
        <end position="413"/>
    </location>
</feature>
<evidence type="ECO:0000256" key="1">
    <source>
        <dbReference type="SAM" id="SignalP"/>
    </source>
</evidence>
<dbReference type="CDD" id="cd02966">
    <property type="entry name" value="TlpA_like_family"/>
    <property type="match status" value="1"/>
</dbReference>
<dbReference type="Gene3D" id="3.40.30.10">
    <property type="entry name" value="Glutaredoxin"/>
    <property type="match status" value="1"/>
</dbReference>
<dbReference type="AlphaFoldDB" id="A0A9E8N982"/>
<sequence>MRYINWIAASLFLIALTSYTSSPETTFGSTLKNGIWRATLARDTHRLPLLLDISKNPDGKTFSVFVVNGPERLKMDSTYIQNDSLVIPMQLFDARIVVKQDDDHLKGRYYRLANGVVAGSIPFEARFGDDYKFYKKGEAKSSRNVAGKWATLFKNEITGDTTRAVANFAQQGTDVTGSFLTPTGDYRFLTGSVNGDSLFLSTFDGSNAMLFKAAIVADGRLKGAMWTGLKGYKTWNAVLDPQAKLPDATKLTFLKPGYETVDFTFPDVNGKEWSLKDPKFKDKAVIIQIMGSWCPNCMDETNYIAPWYKKNKSRGVEVIGLAFERSDKPEIANPRIKRMITRFGIDYPIVLAGTNTDAATAKALPMLNKVMSYPTTIFIDKKGKVREIHTGFSGPGTGKYYDDFVSDFNALMDKLISEK</sequence>
<feature type="signal peptide" evidence="1">
    <location>
        <begin position="1"/>
        <end position="20"/>
    </location>
</feature>
<evidence type="ECO:0000259" key="2">
    <source>
        <dbReference type="PROSITE" id="PS51352"/>
    </source>
</evidence>
<dbReference type="PANTHER" id="PTHR42852:SF13">
    <property type="entry name" value="PROTEIN DIPZ"/>
    <property type="match status" value="1"/>
</dbReference>
<dbReference type="InterPro" id="IPR013766">
    <property type="entry name" value="Thioredoxin_domain"/>
</dbReference>
<dbReference type="Proteomes" id="UP001164653">
    <property type="component" value="Chromosome"/>
</dbReference>
<dbReference type="KEGG" id="dpf:ON006_24140"/>
<dbReference type="EMBL" id="CP112998">
    <property type="protein sequence ID" value="WAC10822.1"/>
    <property type="molecule type" value="Genomic_DNA"/>
</dbReference>
<proteinExistence type="predicted"/>
<reference evidence="3" key="1">
    <citation type="submission" date="2022-11" db="EMBL/GenBank/DDBJ databases">
        <title>Dyadobacter pollutisoli sp. nov., isolated from plastic dumped soil.</title>
        <authorList>
            <person name="Kim J.M."/>
            <person name="Kim K.R."/>
            <person name="Lee J.K."/>
            <person name="Hao L."/>
            <person name="Jeon C.O."/>
        </authorList>
    </citation>
    <scope>NUCLEOTIDE SEQUENCE</scope>
    <source>
        <strain evidence="3">U1</strain>
    </source>
</reference>
<dbReference type="InterPro" id="IPR050553">
    <property type="entry name" value="Thioredoxin_ResA/DsbE_sf"/>
</dbReference>
<dbReference type="InterPro" id="IPR013740">
    <property type="entry name" value="Redoxin"/>
</dbReference>
<dbReference type="PROSITE" id="PS51352">
    <property type="entry name" value="THIOREDOXIN_2"/>
    <property type="match status" value="1"/>
</dbReference>
<dbReference type="PANTHER" id="PTHR42852">
    <property type="entry name" value="THIOL:DISULFIDE INTERCHANGE PROTEIN DSBE"/>
    <property type="match status" value="1"/>
</dbReference>
<organism evidence="3 4">
    <name type="scientific">Dyadobacter pollutisoli</name>
    <dbReference type="NCBI Taxonomy" id="2910158"/>
    <lineage>
        <taxon>Bacteria</taxon>
        <taxon>Pseudomonadati</taxon>
        <taxon>Bacteroidota</taxon>
        <taxon>Cytophagia</taxon>
        <taxon>Cytophagales</taxon>
        <taxon>Spirosomataceae</taxon>
        <taxon>Dyadobacter</taxon>
    </lineage>
</organism>
<name>A0A9E8N982_9BACT</name>
<accession>A0A9E8N982</accession>
<gene>
    <name evidence="3" type="ORF">ON006_24140</name>
</gene>
<dbReference type="RefSeq" id="WP_244822584.1">
    <property type="nucleotide sequence ID" value="NZ_CP112998.1"/>
</dbReference>
<evidence type="ECO:0000313" key="3">
    <source>
        <dbReference type="EMBL" id="WAC10822.1"/>
    </source>
</evidence>
<dbReference type="InterPro" id="IPR036249">
    <property type="entry name" value="Thioredoxin-like_sf"/>
</dbReference>
<keyword evidence="4" id="KW-1185">Reference proteome</keyword>
<feature type="chain" id="PRO_5039108997" evidence="1">
    <location>
        <begin position="21"/>
        <end position="419"/>
    </location>
</feature>
<dbReference type="Pfam" id="PF08534">
    <property type="entry name" value="Redoxin"/>
    <property type="match status" value="1"/>
</dbReference>
<keyword evidence="1" id="KW-0732">Signal</keyword>